<comment type="caution">
    <text evidence="1">The sequence shown here is derived from an EMBL/GenBank/DDBJ whole genome shotgun (WGS) entry which is preliminary data.</text>
</comment>
<dbReference type="Proteomes" id="UP001499852">
    <property type="component" value="Unassembled WGS sequence"/>
</dbReference>
<keyword evidence="2" id="KW-1185">Reference proteome</keyword>
<sequence>MNALPHPVGQKVVCIHAHFPEAALEAFDHLPQQDGVYTIREVFWANEHGTERPMLSVRLTELPPIRQGWGGFSLWRFRLLEDEKEVRRRERVKEKQKSSEPWE</sequence>
<evidence type="ECO:0000313" key="2">
    <source>
        <dbReference type="Proteomes" id="UP001499852"/>
    </source>
</evidence>
<protein>
    <submittedName>
        <fullName evidence="1">Uncharacterized protein</fullName>
    </submittedName>
</protein>
<dbReference type="RefSeq" id="WP_345738027.1">
    <property type="nucleotide sequence ID" value="NZ_BAABIA010000008.1"/>
</dbReference>
<dbReference type="EMBL" id="BAABIA010000008">
    <property type="protein sequence ID" value="GAA5146019.1"/>
    <property type="molecule type" value="Genomic_DNA"/>
</dbReference>
<accession>A0ABP9PG10</accession>
<gene>
    <name evidence="1" type="ORF">GCM10023213_38470</name>
</gene>
<proteinExistence type="predicted"/>
<reference evidence="2" key="1">
    <citation type="journal article" date="2019" name="Int. J. Syst. Evol. Microbiol.">
        <title>The Global Catalogue of Microorganisms (GCM) 10K type strain sequencing project: providing services to taxonomists for standard genome sequencing and annotation.</title>
        <authorList>
            <consortium name="The Broad Institute Genomics Platform"/>
            <consortium name="The Broad Institute Genome Sequencing Center for Infectious Disease"/>
            <person name="Wu L."/>
            <person name="Ma J."/>
        </authorList>
    </citation>
    <scope>NUCLEOTIDE SEQUENCE [LARGE SCALE GENOMIC DNA]</scope>
    <source>
        <strain evidence="2">JCM 18053</strain>
    </source>
</reference>
<name>A0ABP9PG10_9BACT</name>
<evidence type="ECO:0000313" key="1">
    <source>
        <dbReference type="EMBL" id="GAA5146019.1"/>
    </source>
</evidence>
<organism evidence="1 2">
    <name type="scientific">Prosthecobacter algae</name>
    <dbReference type="NCBI Taxonomy" id="1144682"/>
    <lineage>
        <taxon>Bacteria</taxon>
        <taxon>Pseudomonadati</taxon>
        <taxon>Verrucomicrobiota</taxon>
        <taxon>Verrucomicrobiia</taxon>
        <taxon>Verrucomicrobiales</taxon>
        <taxon>Verrucomicrobiaceae</taxon>
        <taxon>Prosthecobacter</taxon>
    </lineage>
</organism>